<evidence type="ECO:0000313" key="4">
    <source>
        <dbReference type="EMBL" id="KIQ67483.1"/>
    </source>
</evidence>
<dbReference type="GO" id="GO:0016491">
    <property type="term" value="F:oxidoreductase activity"/>
    <property type="evidence" value="ECO:0007669"/>
    <property type="project" value="InterPro"/>
</dbReference>
<dbReference type="RefSeq" id="WP_018301704.1">
    <property type="nucleotide sequence ID" value="NZ_KB902278.1"/>
</dbReference>
<dbReference type="Gene3D" id="3.90.25.10">
    <property type="entry name" value="UDP-galactose 4-epimerase, domain 1"/>
    <property type="match status" value="1"/>
</dbReference>
<protein>
    <submittedName>
        <fullName evidence="4">Nucleoside-diphosphate-sugar epimerase</fullName>
    </submittedName>
</protein>
<dbReference type="EMBL" id="AONG01000022">
    <property type="protein sequence ID" value="KIQ67483.1"/>
    <property type="molecule type" value="Genomic_DNA"/>
</dbReference>
<evidence type="ECO:0000256" key="1">
    <source>
        <dbReference type="ARBA" id="ARBA00022857"/>
    </source>
</evidence>
<dbReference type="STRING" id="1123501.Wenmar_03906"/>
<dbReference type="SUPFAM" id="SSF51735">
    <property type="entry name" value="NAD(P)-binding Rossmann-fold domains"/>
    <property type="match status" value="1"/>
</dbReference>
<dbReference type="NCBIfam" id="NF043036">
    <property type="entry name" value="ErythonDh"/>
    <property type="match status" value="1"/>
</dbReference>
<dbReference type="Pfam" id="PF01370">
    <property type="entry name" value="Epimerase"/>
    <property type="match status" value="1"/>
</dbReference>
<dbReference type="AlphaFoldDB" id="A0A0D0Q8N7"/>
<reference evidence="4 5" key="1">
    <citation type="submission" date="2013-01" db="EMBL/GenBank/DDBJ databases">
        <authorList>
            <person name="Fiebig A."/>
            <person name="Goeker M."/>
            <person name="Klenk H.-P.P."/>
        </authorList>
    </citation>
    <scope>NUCLEOTIDE SEQUENCE [LARGE SCALE GENOMIC DNA]</scope>
    <source>
        <strain evidence="4 5">DSM 24838</strain>
    </source>
</reference>
<dbReference type="InterPro" id="IPR001509">
    <property type="entry name" value="Epimerase_deHydtase"/>
</dbReference>
<dbReference type="Proteomes" id="UP000035100">
    <property type="component" value="Unassembled WGS sequence"/>
</dbReference>
<name>A0A0D0Q8N7_9RHOB</name>
<keyword evidence="1" id="KW-0521">NADP</keyword>
<feature type="domain" description="NAD-dependent epimerase/dehydratase" evidence="3">
    <location>
        <begin position="7"/>
        <end position="208"/>
    </location>
</feature>
<dbReference type="InterPro" id="IPR036291">
    <property type="entry name" value="NAD(P)-bd_dom_sf"/>
</dbReference>
<proteinExistence type="predicted"/>
<gene>
    <name evidence="4" type="ORF">Wenmar_03906</name>
</gene>
<dbReference type="OrthoDB" id="9801056at2"/>
<accession>A0A0D0Q8N7</accession>
<keyword evidence="5" id="KW-1185">Reference proteome</keyword>
<dbReference type="InterPro" id="IPR050005">
    <property type="entry name" value="DenD"/>
</dbReference>
<evidence type="ECO:0000259" key="3">
    <source>
        <dbReference type="Pfam" id="PF01370"/>
    </source>
</evidence>
<dbReference type="eggNOG" id="COG0451">
    <property type="taxonomic scope" value="Bacteria"/>
</dbReference>
<dbReference type="PATRIC" id="fig|1123501.6.peg.4037"/>
<organism evidence="4 5">
    <name type="scientific">Wenxinia marina DSM 24838</name>
    <dbReference type="NCBI Taxonomy" id="1123501"/>
    <lineage>
        <taxon>Bacteria</taxon>
        <taxon>Pseudomonadati</taxon>
        <taxon>Pseudomonadota</taxon>
        <taxon>Alphaproteobacteria</taxon>
        <taxon>Rhodobacterales</taxon>
        <taxon>Roseobacteraceae</taxon>
        <taxon>Wenxinia</taxon>
    </lineage>
</organism>
<dbReference type="Gene3D" id="3.40.50.720">
    <property type="entry name" value="NAD(P)-binding Rossmann-like Domain"/>
    <property type="match status" value="1"/>
</dbReference>
<evidence type="ECO:0000313" key="5">
    <source>
        <dbReference type="Proteomes" id="UP000035100"/>
    </source>
</evidence>
<comment type="caution">
    <text evidence="4">The sequence shown here is derived from an EMBL/GenBank/DDBJ whole genome shotgun (WGS) entry which is preliminary data.</text>
</comment>
<keyword evidence="2" id="KW-0119">Carbohydrate metabolism</keyword>
<dbReference type="PANTHER" id="PTHR43103:SF3">
    <property type="entry name" value="ADP-L-GLYCERO-D-MANNO-HEPTOSE-6-EPIMERASE"/>
    <property type="match status" value="1"/>
</dbReference>
<dbReference type="PANTHER" id="PTHR43103">
    <property type="entry name" value="NUCLEOSIDE-DIPHOSPHATE-SUGAR EPIMERASE"/>
    <property type="match status" value="1"/>
</dbReference>
<dbReference type="CDD" id="cd05238">
    <property type="entry name" value="Gne_like_SDR_e"/>
    <property type="match status" value="1"/>
</dbReference>
<sequence>MQAGPRILITGAAGMIGRKLTAALAADGLGGRPVAALHLVDVVRPEPPESFAGEVAATVADLSDEGVAEALLSGRPDIVFHLAAIVSGEAEADFDKGYRINLDGTRALFEAARRQGGDYRPRIVFSSSIAVFGTPFPEVIPDDYVLSPRTSYGVQKAAGELLLSDYSRRGFIDGVALRLPTVCIRPGRPNLAASGFFSGILREPLNGQRAVLPVSPDVRHWFASPRSAVGFLLHAATLPAERLDKRRCLTMPGFSATVAEQIEALGRVAGADAVALIDHVPDPDIARIVDSWPRAFETPRAVALGFRAETDMDEIVQVYIEDELEGARRS</sequence>
<evidence type="ECO:0000256" key="2">
    <source>
        <dbReference type="ARBA" id="ARBA00023277"/>
    </source>
</evidence>